<feature type="region of interest" description="Disordered" evidence="6">
    <location>
        <begin position="3038"/>
        <end position="3065"/>
    </location>
</feature>
<feature type="compositionally biased region" description="Low complexity" evidence="6">
    <location>
        <begin position="1974"/>
        <end position="1983"/>
    </location>
</feature>
<dbReference type="InterPro" id="IPR032193">
    <property type="entry name" value="CNOT1_TTP_bind"/>
</dbReference>
<feature type="compositionally biased region" description="Low complexity" evidence="6">
    <location>
        <begin position="1165"/>
        <end position="1176"/>
    </location>
</feature>
<feature type="region of interest" description="Disordered" evidence="6">
    <location>
        <begin position="2465"/>
        <end position="2623"/>
    </location>
</feature>
<feature type="compositionally biased region" description="Acidic residues" evidence="6">
    <location>
        <begin position="316"/>
        <end position="325"/>
    </location>
</feature>
<dbReference type="InterPro" id="IPR040398">
    <property type="entry name" value="Not1"/>
</dbReference>
<feature type="compositionally biased region" description="Gly residues" evidence="6">
    <location>
        <begin position="215"/>
        <end position="225"/>
    </location>
</feature>
<evidence type="ECO:0000256" key="1">
    <source>
        <dbReference type="ARBA" id="ARBA00004123"/>
    </source>
</evidence>
<dbReference type="GO" id="GO:0000932">
    <property type="term" value="C:P-body"/>
    <property type="evidence" value="ECO:0007669"/>
    <property type="project" value="TreeGrafter"/>
</dbReference>
<evidence type="ECO:0000259" key="7">
    <source>
        <dbReference type="Pfam" id="PF04054"/>
    </source>
</evidence>
<feature type="domain" description="CCR4-NOT transcription complex subunit 1 TTP binding" evidence="10">
    <location>
        <begin position="1277"/>
        <end position="1428"/>
    </location>
</feature>
<feature type="compositionally biased region" description="Low complexity" evidence="6">
    <location>
        <begin position="2531"/>
        <end position="2554"/>
    </location>
</feature>
<dbReference type="VEuPathDB" id="CryptoDB:Cvel_12589"/>
<feature type="compositionally biased region" description="Gly residues" evidence="6">
    <location>
        <begin position="1216"/>
        <end position="1259"/>
    </location>
</feature>
<feature type="compositionally biased region" description="Low complexity" evidence="6">
    <location>
        <begin position="2493"/>
        <end position="2508"/>
    </location>
</feature>
<feature type="compositionally biased region" description="Polar residues" evidence="6">
    <location>
        <begin position="1562"/>
        <end position="1591"/>
    </location>
</feature>
<feature type="region of interest" description="Disordered" evidence="6">
    <location>
        <begin position="1478"/>
        <end position="1596"/>
    </location>
</feature>
<dbReference type="GO" id="GO:0000288">
    <property type="term" value="P:nuclear-transcribed mRNA catabolic process, deadenylation-dependent decay"/>
    <property type="evidence" value="ECO:0007669"/>
    <property type="project" value="TreeGrafter"/>
</dbReference>
<feature type="compositionally biased region" description="Low complexity" evidence="6">
    <location>
        <begin position="153"/>
        <end position="165"/>
    </location>
</feature>
<dbReference type="Pfam" id="PF04054">
    <property type="entry name" value="Not1"/>
    <property type="match status" value="1"/>
</dbReference>
<dbReference type="PANTHER" id="PTHR13162:SF8">
    <property type="entry name" value="CCR4-NOT TRANSCRIPTION COMPLEX SUBUNIT 1"/>
    <property type="match status" value="1"/>
</dbReference>
<feature type="region of interest" description="Disordered" evidence="6">
    <location>
        <begin position="153"/>
        <end position="178"/>
    </location>
</feature>
<feature type="compositionally biased region" description="Polar residues" evidence="6">
    <location>
        <begin position="1187"/>
        <end position="1196"/>
    </location>
</feature>
<feature type="region of interest" description="Disordered" evidence="6">
    <location>
        <begin position="2024"/>
        <end position="2090"/>
    </location>
</feature>
<dbReference type="Gene3D" id="1.25.40.790">
    <property type="match status" value="1"/>
</dbReference>
<evidence type="ECO:0000259" key="11">
    <source>
        <dbReference type="Pfam" id="PF25097"/>
    </source>
</evidence>
<gene>
    <name evidence="12" type="ORF">Cvel_12589</name>
</gene>
<accession>A0A0G4IAM9</accession>
<dbReference type="GO" id="GO:0005634">
    <property type="term" value="C:nucleus"/>
    <property type="evidence" value="ECO:0007669"/>
    <property type="project" value="UniProtKB-SubCell"/>
</dbReference>
<feature type="region of interest" description="Disordered" evidence="6">
    <location>
        <begin position="2743"/>
        <end position="2764"/>
    </location>
</feature>
<feature type="compositionally biased region" description="Low complexity" evidence="6">
    <location>
        <begin position="1879"/>
        <end position="1893"/>
    </location>
</feature>
<evidence type="ECO:0000256" key="2">
    <source>
        <dbReference type="ARBA" id="ARBA00022491"/>
    </source>
</evidence>
<evidence type="ECO:0000256" key="6">
    <source>
        <dbReference type="SAM" id="MobiDB-lite"/>
    </source>
</evidence>
<feature type="region of interest" description="Disordered" evidence="6">
    <location>
        <begin position="314"/>
        <end position="351"/>
    </location>
</feature>
<dbReference type="Gene3D" id="1.25.40.180">
    <property type="match status" value="1"/>
</dbReference>
<evidence type="ECO:0000259" key="8">
    <source>
        <dbReference type="Pfam" id="PF12842"/>
    </source>
</evidence>
<feature type="compositionally biased region" description="Polar residues" evidence="6">
    <location>
        <begin position="1908"/>
        <end position="1919"/>
    </location>
</feature>
<dbReference type="Pfam" id="PF12842">
    <property type="entry name" value="DUF3819"/>
    <property type="match status" value="1"/>
</dbReference>
<feature type="compositionally biased region" description="Low complexity" evidence="6">
    <location>
        <begin position="3518"/>
        <end position="3572"/>
    </location>
</feature>
<feature type="compositionally biased region" description="Polar residues" evidence="6">
    <location>
        <begin position="2162"/>
        <end position="2177"/>
    </location>
</feature>
<feature type="domain" description="CCR4-Not complex component Not1 C-terminal" evidence="7">
    <location>
        <begin position="3143"/>
        <end position="3488"/>
    </location>
</feature>
<proteinExistence type="predicted"/>
<feature type="compositionally biased region" description="Gly residues" evidence="6">
    <location>
        <begin position="235"/>
        <end position="254"/>
    </location>
</feature>
<comment type="subcellular location">
    <subcellularLocation>
        <location evidence="1">Nucleus</location>
    </subcellularLocation>
</comment>
<feature type="compositionally biased region" description="Basic and acidic residues" evidence="6">
    <location>
        <begin position="2469"/>
        <end position="2490"/>
    </location>
</feature>
<dbReference type="GO" id="GO:0017148">
    <property type="term" value="P:negative regulation of translation"/>
    <property type="evidence" value="ECO:0007669"/>
    <property type="project" value="InterPro"/>
</dbReference>
<evidence type="ECO:0000256" key="4">
    <source>
        <dbReference type="ARBA" id="ARBA00023163"/>
    </source>
</evidence>
<feature type="region of interest" description="Disordered" evidence="6">
    <location>
        <begin position="1839"/>
        <end position="2005"/>
    </location>
</feature>
<feature type="region of interest" description="Disordered" evidence="6">
    <location>
        <begin position="2129"/>
        <end position="2181"/>
    </location>
</feature>
<feature type="domain" description="CCR4-NOT transcription complex subunit 1-like NOT1 connector" evidence="11">
    <location>
        <begin position="2774"/>
        <end position="2880"/>
    </location>
</feature>
<dbReference type="Pfam" id="PF16415">
    <property type="entry name" value="CNOT1_CAF1_bind"/>
    <property type="match status" value="1"/>
</dbReference>
<dbReference type="Pfam" id="PF25097">
    <property type="entry name" value="ARM_Cnot1"/>
    <property type="match status" value="1"/>
</dbReference>
<evidence type="ECO:0000259" key="10">
    <source>
        <dbReference type="Pfam" id="PF16417"/>
    </source>
</evidence>
<keyword evidence="5" id="KW-0539">Nucleus</keyword>
<evidence type="ECO:0000256" key="5">
    <source>
        <dbReference type="ARBA" id="ARBA00023242"/>
    </source>
</evidence>
<feature type="region of interest" description="Disordered" evidence="6">
    <location>
        <begin position="1014"/>
        <end position="1275"/>
    </location>
</feature>
<dbReference type="InterPro" id="IPR024557">
    <property type="entry name" value="CNOT1_dom_4"/>
</dbReference>
<dbReference type="Pfam" id="PF16417">
    <property type="entry name" value="CNOT1_TTP_bind"/>
    <property type="match status" value="1"/>
</dbReference>
<protein>
    <recommendedName>
        <fullName evidence="13">CCR4-Not complex component Not1 C-terminal domain-containing protein</fullName>
    </recommendedName>
</protein>
<dbReference type="PANTHER" id="PTHR13162">
    <property type="entry name" value="CCR4-NOT TRANSCRIPTION COMPLEX"/>
    <property type="match status" value="1"/>
</dbReference>
<feature type="compositionally biased region" description="Low complexity" evidence="6">
    <location>
        <begin position="2132"/>
        <end position="2154"/>
    </location>
</feature>
<feature type="compositionally biased region" description="Low complexity" evidence="6">
    <location>
        <begin position="1489"/>
        <end position="1505"/>
    </location>
</feature>
<feature type="compositionally biased region" description="Basic and acidic residues" evidence="6">
    <location>
        <begin position="1864"/>
        <end position="1877"/>
    </location>
</feature>
<dbReference type="InterPro" id="IPR038535">
    <property type="entry name" value="CNOT1_TTP_bind_sf"/>
</dbReference>
<evidence type="ECO:0000256" key="3">
    <source>
        <dbReference type="ARBA" id="ARBA00023015"/>
    </source>
</evidence>
<dbReference type="InterPro" id="IPR007196">
    <property type="entry name" value="CCR4-Not_Not1_C"/>
</dbReference>
<evidence type="ECO:0000313" key="12">
    <source>
        <dbReference type="EMBL" id="CEM54211.1"/>
    </source>
</evidence>
<dbReference type="PhylomeDB" id="A0A0G4IAM9"/>
<feature type="compositionally biased region" description="Low complexity" evidence="6">
    <location>
        <begin position="951"/>
        <end position="974"/>
    </location>
</feature>
<reference evidence="12" key="1">
    <citation type="submission" date="2014-11" db="EMBL/GenBank/DDBJ databases">
        <authorList>
            <person name="Otto D Thomas"/>
            <person name="Naeem Raeece"/>
        </authorList>
    </citation>
    <scope>NUCLEOTIDE SEQUENCE</scope>
</reference>
<organism evidence="12">
    <name type="scientific">Chromera velia CCMP2878</name>
    <dbReference type="NCBI Taxonomy" id="1169474"/>
    <lineage>
        <taxon>Eukaryota</taxon>
        <taxon>Sar</taxon>
        <taxon>Alveolata</taxon>
        <taxon>Colpodellida</taxon>
        <taxon>Chromeraceae</taxon>
        <taxon>Chromera</taxon>
    </lineage>
</organism>
<feature type="compositionally biased region" description="Low complexity" evidence="6">
    <location>
        <begin position="326"/>
        <end position="336"/>
    </location>
</feature>
<evidence type="ECO:0000259" key="9">
    <source>
        <dbReference type="Pfam" id="PF16415"/>
    </source>
</evidence>
<feature type="domain" description="CCR4-NOT transcription complex subunit 1" evidence="8">
    <location>
        <begin position="2250"/>
        <end position="2395"/>
    </location>
</feature>
<dbReference type="Gene3D" id="1.25.40.800">
    <property type="match status" value="1"/>
</dbReference>
<dbReference type="CDD" id="cd20710">
    <property type="entry name" value="NOT1_connector"/>
    <property type="match status" value="1"/>
</dbReference>
<dbReference type="Gene3D" id="1.25.40.840">
    <property type="entry name" value="CCR4-NOT transcription complex subunit 1 TTP binding domain"/>
    <property type="match status" value="1"/>
</dbReference>
<dbReference type="GO" id="GO:0060090">
    <property type="term" value="F:molecular adaptor activity"/>
    <property type="evidence" value="ECO:0007669"/>
    <property type="project" value="TreeGrafter"/>
</dbReference>
<keyword evidence="2" id="KW-0678">Repressor</keyword>
<feature type="compositionally biased region" description="Low complexity" evidence="6">
    <location>
        <begin position="3597"/>
        <end position="3610"/>
    </location>
</feature>
<feature type="compositionally biased region" description="Basic and acidic residues" evidence="6">
    <location>
        <begin position="1073"/>
        <end position="1109"/>
    </location>
</feature>
<feature type="region of interest" description="Disordered" evidence="6">
    <location>
        <begin position="3497"/>
        <end position="3619"/>
    </location>
</feature>
<evidence type="ECO:0008006" key="13">
    <source>
        <dbReference type="Google" id="ProtNLM"/>
    </source>
</evidence>
<sequence length="3619" mass="385229">MSNTSHLVFWQIKFLVSNINKKNQKANTAELHGLISLYGYEAHLFYLRTLIEEVELRERGQAGGRDLIKLNLLINDLQSLYERKEFGAMLVEALEQRTGDGLSAETVAHFCKVARLTKWQEFVLAAAMMHSAFETTRLEGTKLIRAKSKELVGSSSSSSSSTSGSAAGGGGSGSTDKDVRFKKSSSALPLKHLHTVFSSLLSAASSSVPSLEVSGKGGAGAGGGSSSSSSSSSGERGGSALSGGSGSVSGGGAGRNALSVKQAREMIRSLTEVSSSSPSGSSASSSSSASALLAPLLPRNSAELKSALIEQYGGAVDEEEEDLTETDTNTEGGSVEESAEAGEKEDGMREPRGLRGAISFGLQASALLSDLGLSTADSARSCRLPLSAVGFAQLAPADREEQLSGVLQMLVSTPAVQTAIGGDPSASQRAGQALAPGIFSAAVSGRWNASGDCWMGSSSDSSGGSGGEWAVRPKAFVEAVKKIVQSGSEGGDGMGGEGVDWRRVLSYCDSSAFSLGGQRGLSMLISFAREGLGASSPFPLELFARTPWRHPVAQLSFLKEALTAPSSVLDFQKTARQLEEEEQKQKKTPPSLSTAPLVLVPMPAHSDGAGEAAWLDASSGGWLCPDAVACLVCAGETELFGCAKALIERPLAACPSTLLRVLFALGGDGVLAERERELGTGEGKEAHKRRFPPLRRLALFAWTLNKLIPSFFLRRERPGELHHGARAVWHQIWSDEASVPAEVLERGDWRVEVCTAAFLRRVMKNLWELERSKRLKRILEIAKEAPGGLRQAIWGMHKATEERGFSPGPVEIFHLDLLVYASRSSSFPAASLDTAVSFLEEGLRGAWGGEGEGEKERIVGRRIALLTLRHAVAFLRQRLPLGLEYFSYKPRLGAEGAVRTVREASTGRSRGGIEVDPLDSDETLGILSAIAPAMLRLKELRGGADLRNVRGAGRSSSASASAGGGAASSSASSLGGICGALTEQDEREWRDVVKLSVQSFPMLRAEVERAAAAQRPSQLSPVLQPSVSSSPPPGLANPARTLTSREGEGVDGREEGGVREEQEVGEKEEDLGEERNDRSAEAADEKKKMGVQDEDLMKEGNENAERQTDDGDLPLSRPVASSEGHHEKSSPSFVLPTAAASSAVSVPREEIDGDRPQPQQIPATSAASSLPAAAGSSPPPGLGGLKQKQQPESSEAPSDALEGGGGQKGSAPPPSGGGGGGGGGGSADGGRAGGGGGGGSGLGMGGGGGADPPGGGGGRDPNDHGRGPSGGLIPEGKTVEEAVNQYFSHMYTGHLSVDRILDLMSLCARQGPNSRERQMREVMVTTLFQECKFFPKYPMRELARTAELFGKLIARDMLLDFEPRYVLALRCVIEGLRKPPNTRMFRFGVSALSEFIHLVHKHPAFCGQSLQSPMFRDACPEYYAYVSEVNNIFPENVRTFYWVGTEKAEEYKRDYGKPLPQVPPAPTEYLVMTAVSAEQQAQTGGGQSGASAAQPAPALATPAQGNANPSVSAVVGGEPPGFLSQNERSDGLAMTGGPPPGYPQQQDRGDSRPPGMGAATGDSGNRPTAQQEAPAQRQTVQAIPPQKSRSALQGKGVGGFGLGNVEQLMAEEDMSIRVSAPPQWFIDFTSQIFNSLVVENVESKADQMRRQLDPEWISWLALYIVRSRASKETNLHQVFMDFVDRLHMHHHRLYETVLQTTYDCIRSLLRWVDAAKDATSYRTVLKNLGQWLGSVTLARNKPIVAKHLDLKALLFDAYENGRLTAILPLVCKVMCNIRQSRTFRPPNPWTVAIFALLAEIHSLQGMRTNLVFEVEVLFNELEITISEIQKSNHLEGRYRIPDSADFGPKRPAQTPGGHPGAAGADRERGERDQDGHTHAMPAVAPVQTAQQQQDGLEAITQGAPPGPMTQQSQTASTKTGMPGRPGEGFGTSRGPGMPGGPPPTASSLASTEGAPGSMATGPPHMSPAMQVIHQMGQQQPQQGQLGGQMPPPGTGGAPAKQSKMPNDPAILAAGASALRGMHGGMPPGQAGAPVPSQEGGGGGFDHLPALKGGALRAHGMDGGMPPSLGMEGMPGPHGGQGLPGQSRPPAEYGALPHATGVSAAFQQHPSAAQQQGVPPQAAYEGYRNAFMPQQPGAPGQALGGAQQTQQQQAGLSVPPGFSRTSAAAQQQGANGPSAQGLAAVEGQKGLSPSPRAAGAGGALGGLLFAGGQQGGEGSSSSSVTVSDTVLRTLAEKVQISPSIALFQIQPTLKPVVPIAVERAIRDIISAVVDRSVTISCVTTAQLVLKDFAMESSEELLRKASATMVASLAASLALVTCREPLRVSLTGHLTTLLSPASTKDSNDQVLIEQVVQILAADNLDLGCLAIEQAVVERAMHDIDEQLANAYALRRRHWASARQGEPFFDRDSAPPATGRFPFPSALPAPLAFKQGTALQHIQVYKDFQYIGPAFRKQNPEFKASLEQMYQQRERERQRASAEAEQEKKERVQGEAATAKDGTAAAAVAATPPGTQSATASAVNPNPFVPPGFPQQQQQAPQKAGAPSASALATAPGQAGAPRVEVATPTYPTSSKEPHAQAPGGPTAAAAGQAASTASSQPQQGSSSQPGSSTTQRSSGDPGLNASYRQLDELMTSIMDHSKNLALHPPILPPTQHGPADVVTNTPADYLIAENLPRAVSDSLSALSTLPIDHAVFALILAVPRTVAAINSQTAGQQQESRPEVAHQFCQRLFMRFRDATRAIPDSAKGISARENTGGRTDRDRGAVDSVCEAGSAAEIYLAVLEGMKEVWPKLTRECTHWQLSLMQNPEDFNKFNAEMVASLVRTHLISLSELDAWLHRQLDSCRRPKAVEFALRLLYRVLVEHNSAVPTSFGKTVDLLVKGGPNVQALPGKPGRWEYVKEDDLGTPCVSSSNVTFADLRVKVLEAVQRVHGTQNKSLESAPKITSLMQVIRRTMPRPLRLPSPNVLPPPDLTVTQREIICAVFDEWNRVFLASQMGQDRPPSVINNFFGVLAQKGLLRLEDHSIDRFFRACTARAFQKTGENPTGPDGKPMSEADPASGWKPGQPNWQPVDAMARMVYVLMRYIDQQPVQVLSRALMCIVRCLYKDATEDGGAKFQPRPYFRLLWCILQEITVPDRHFEVYVFASLQCFANAFFLLNPNRVPAFVYQWLELISHRWLAPRLLQAKHNRGWALYQRLLVNLFAFLEPLLRNGQLQEPVRTLYSGTLRLMLMLLHDFPEFLCDYHASFCDALPLNCVQVRNVVLSAFPRAMKLPDPFLPNLKLETLPESKMIPRLLHPYWHVLLHSRLLQPLDRLLREPVHENVGSVIARLSLPKAEALQRGTKYAAPLVSALVLFCGAIHSGRDREKEKTLKQKVPSQNAIGLFSVLLEALDMEGKYTLLSAVANNLRFPNANTHYYSTLFLRAFENARDETTKEQMTRVLLERLIVHRPHPWGLLITFIELIRDGRYKFWESAFVTIAPEIEKLFGSVASTCLDNSATQARGSGSSGSSAETREQQRAASSSTSQQPASGSSSNAPGAPTSASGGQTSAQSSQQQSASTAQAQAGQGQATQGLSGGAVEVEGSGQPAAGGGGGVEGGARSSPSPGSANGSSGAGVAGSS</sequence>
<feature type="region of interest" description="Disordered" evidence="6">
    <location>
        <begin position="948"/>
        <end position="974"/>
    </location>
</feature>
<feature type="domain" description="CCR4-NOT transcription complex subunit 1 CAF1-binding" evidence="9">
    <location>
        <begin position="1625"/>
        <end position="1837"/>
    </location>
</feature>
<feature type="region of interest" description="Disordered" evidence="6">
    <location>
        <begin position="212"/>
        <end position="256"/>
    </location>
</feature>
<keyword evidence="3" id="KW-0805">Transcription regulation</keyword>
<feature type="compositionally biased region" description="Basic and acidic residues" evidence="6">
    <location>
        <begin position="1043"/>
        <end position="1065"/>
    </location>
</feature>
<feature type="compositionally biased region" description="Low complexity" evidence="6">
    <location>
        <begin position="1014"/>
        <end position="1029"/>
    </location>
</feature>
<feature type="compositionally biased region" description="Gly residues" evidence="6">
    <location>
        <begin position="1923"/>
        <end position="1937"/>
    </location>
</feature>
<name>A0A0G4IAM9_9ALVE</name>
<dbReference type="GO" id="GO:0030015">
    <property type="term" value="C:CCR4-NOT core complex"/>
    <property type="evidence" value="ECO:0007669"/>
    <property type="project" value="InterPro"/>
</dbReference>
<keyword evidence="4" id="KW-0804">Transcription</keyword>
<dbReference type="EMBL" id="CDMZ01005766">
    <property type="protein sequence ID" value="CEM54211.1"/>
    <property type="molecule type" value="Genomic_DNA"/>
</dbReference>
<dbReference type="InterPro" id="IPR032191">
    <property type="entry name" value="CNOT1_CAF1_bind"/>
</dbReference>
<dbReference type="InterPro" id="IPR055454">
    <property type="entry name" value="CNOT1-like_NOT1_connector"/>
</dbReference>
<feature type="compositionally biased region" description="Low complexity" evidence="6">
    <location>
        <begin position="2577"/>
        <end position="2617"/>
    </location>
</feature>
<feature type="compositionally biased region" description="Gly residues" evidence="6">
    <location>
        <begin position="3587"/>
        <end position="3596"/>
    </location>
</feature>
<feature type="compositionally biased region" description="Basic and acidic residues" evidence="6">
    <location>
        <begin position="341"/>
        <end position="351"/>
    </location>
</feature>